<dbReference type="Gene3D" id="1.10.238.10">
    <property type="entry name" value="EF-hand"/>
    <property type="match status" value="1"/>
</dbReference>
<name>A0A4S3MIV6_9RHOB</name>
<comment type="caution">
    <text evidence="3">The sequence shown here is derived from an EMBL/GenBank/DDBJ whole genome shotgun (WGS) entry which is preliminary data.</text>
</comment>
<evidence type="ECO:0000313" key="3">
    <source>
        <dbReference type="EMBL" id="THD81228.1"/>
    </source>
</evidence>
<evidence type="ECO:0000313" key="4">
    <source>
        <dbReference type="Proteomes" id="UP000309450"/>
    </source>
</evidence>
<organism evidence="3 4">
    <name type="scientific">Aliigemmobacter aestuarii</name>
    <dbReference type="NCBI Taxonomy" id="1445661"/>
    <lineage>
        <taxon>Bacteria</taxon>
        <taxon>Pseudomonadati</taxon>
        <taxon>Pseudomonadota</taxon>
        <taxon>Alphaproteobacteria</taxon>
        <taxon>Rhodobacterales</taxon>
        <taxon>Paracoccaceae</taxon>
        <taxon>Aliigemmobacter</taxon>
    </lineage>
</organism>
<dbReference type="InterPro" id="IPR018247">
    <property type="entry name" value="EF_Hand_1_Ca_BS"/>
</dbReference>
<evidence type="ECO:0000256" key="1">
    <source>
        <dbReference type="SAM" id="SignalP"/>
    </source>
</evidence>
<gene>
    <name evidence="3" type="ORF">E7811_17060</name>
</gene>
<dbReference type="PROSITE" id="PS50222">
    <property type="entry name" value="EF_HAND_2"/>
    <property type="match status" value="1"/>
</dbReference>
<protein>
    <submittedName>
        <fullName evidence="3">EF-hand domain-containing protein</fullName>
    </submittedName>
</protein>
<dbReference type="InterPro" id="IPR011992">
    <property type="entry name" value="EF-hand-dom_pair"/>
</dbReference>
<reference evidence="3 4" key="1">
    <citation type="submission" date="2019-04" db="EMBL/GenBank/DDBJ databases">
        <title>Draft genome sequence of Gemmobacter aestuarii sp. nov.</title>
        <authorList>
            <person name="Hameed A."/>
            <person name="Lin S.-Y."/>
            <person name="Shahina M."/>
            <person name="Lai W.-A."/>
            <person name="Young C.-C."/>
        </authorList>
    </citation>
    <scope>NUCLEOTIDE SEQUENCE [LARGE SCALE GENOMIC DNA]</scope>
    <source>
        <strain evidence="3 4">CC-PW-75</strain>
    </source>
</reference>
<feature type="domain" description="EF-hand" evidence="2">
    <location>
        <begin position="42"/>
        <end position="77"/>
    </location>
</feature>
<dbReference type="EMBL" id="SSND01000006">
    <property type="protein sequence ID" value="THD81228.1"/>
    <property type="molecule type" value="Genomic_DNA"/>
</dbReference>
<evidence type="ECO:0000259" key="2">
    <source>
        <dbReference type="PROSITE" id="PS50222"/>
    </source>
</evidence>
<dbReference type="GO" id="GO:0005509">
    <property type="term" value="F:calcium ion binding"/>
    <property type="evidence" value="ECO:0007669"/>
    <property type="project" value="InterPro"/>
</dbReference>
<dbReference type="AlphaFoldDB" id="A0A4S3MIV6"/>
<dbReference type="PROSITE" id="PS00018">
    <property type="entry name" value="EF_HAND_1"/>
    <property type="match status" value="1"/>
</dbReference>
<sequence length="78" mass="7987">MKKIVLTLGAISAFAVAQANAQTVVTDADGNGTYSMEELLVAFPELTEEVFKAADTDADGALSADELKAAQDAGNIPA</sequence>
<dbReference type="InterPro" id="IPR002048">
    <property type="entry name" value="EF_hand_dom"/>
</dbReference>
<feature type="signal peptide" evidence="1">
    <location>
        <begin position="1"/>
        <end position="21"/>
    </location>
</feature>
<dbReference type="OrthoDB" id="5470953at2"/>
<dbReference type="Pfam" id="PF13202">
    <property type="entry name" value="EF-hand_5"/>
    <property type="match status" value="1"/>
</dbReference>
<accession>A0A4S3MIV6</accession>
<feature type="chain" id="PRO_5020866612" evidence="1">
    <location>
        <begin position="22"/>
        <end position="78"/>
    </location>
</feature>
<dbReference type="Proteomes" id="UP000309450">
    <property type="component" value="Unassembled WGS sequence"/>
</dbReference>
<proteinExistence type="predicted"/>
<dbReference type="SUPFAM" id="SSF47473">
    <property type="entry name" value="EF-hand"/>
    <property type="match status" value="1"/>
</dbReference>
<keyword evidence="4" id="KW-1185">Reference proteome</keyword>
<keyword evidence="1" id="KW-0732">Signal</keyword>